<evidence type="ECO:0000259" key="15">
    <source>
        <dbReference type="Pfam" id="PF17796"/>
    </source>
</evidence>
<feature type="repeat" description="MVP" evidence="8">
    <location>
        <begin position="190"/>
        <end position="244"/>
    </location>
</feature>
<keyword evidence="7 8" id="KW-0687">Ribonucleoprotein</keyword>
<proteinExistence type="predicted"/>
<reference evidence="17" key="1">
    <citation type="submission" date="2025-08" db="UniProtKB">
        <authorList>
            <consortium name="RefSeq"/>
        </authorList>
    </citation>
    <scope>IDENTIFICATION</scope>
    <source>
        <tissue evidence="17">Blood</tissue>
    </source>
</reference>
<feature type="domain" description="Major vault protein repeat" evidence="11">
    <location>
        <begin position="133"/>
        <end position="174"/>
    </location>
</feature>
<evidence type="ECO:0000256" key="8">
    <source>
        <dbReference type="PROSITE-ProRule" id="PRU00571"/>
    </source>
</evidence>
<feature type="domain" description="Major vault protein repeat" evidence="11">
    <location>
        <begin position="291"/>
        <end position="336"/>
    </location>
</feature>
<keyword evidence="9" id="KW-0175">Coiled coil</keyword>
<dbReference type="InterPro" id="IPR039059">
    <property type="entry name" value="MVP"/>
</dbReference>
<dbReference type="PANTHER" id="PTHR14165:SF3">
    <property type="entry name" value="MAJOR VAULT PROTEIN"/>
    <property type="match status" value="1"/>
</dbReference>
<feature type="domain" description="Major vault protein repeat" evidence="15">
    <location>
        <begin position="347"/>
        <end position="406"/>
    </location>
</feature>
<feature type="region of interest" description="Disordered" evidence="10">
    <location>
        <begin position="402"/>
        <end position="426"/>
    </location>
</feature>
<dbReference type="RefSeq" id="XP_067171000.1">
    <property type="nucleotide sequence ID" value="XM_067314899.1"/>
</dbReference>
<keyword evidence="4 8" id="KW-0963">Cytoplasm</keyword>
<feature type="domain" description="Major vault protein repeat" evidence="13">
    <location>
        <begin position="241"/>
        <end position="287"/>
    </location>
</feature>
<dbReference type="InterPro" id="IPR041136">
    <property type="entry name" value="Vault_4"/>
</dbReference>
<feature type="repeat" description="MVP" evidence="8">
    <location>
        <begin position="14"/>
        <end position="83"/>
    </location>
</feature>
<evidence type="ECO:0000256" key="4">
    <source>
        <dbReference type="ARBA" id="ARBA00022490"/>
    </source>
</evidence>
<evidence type="ECO:0000259" key="14">
    <source>
        <dbReference type="Pfam" id="PF17795"/>
    </source>
</evidence>
<evidence type="ECO:0000256" key="2">
    <source>
        <dbReference type="ARBA" id="ARBA00004496"/>
    </source>
</evidence>
<evidence type="ECO:0000256" key="10">
    <source>
        <dbReference type="SAM" id="MobiDB-lite"/>
    </source>
</evidence>
<dbReference type="InterPro" id="IPR041134">
    <property type="entry name" value="Vault_2"/>
</dbReference>
<dbReference type="InterPro" id="IPR036013">
    <property type="entry name" value="Band_7/SPFH_dom_sf"/>
</dbReference>
<evidence type="ECO:0000256" key="3">
    <source>
        <dbReference type="ARBA" id="ARBA00018296"/>
    </source>
</evidence>
<evidence type="ECO:0000256" key="5">
    <source>
        <dbReference type="ARBA" id="ARBA00022737"/>
    </source>
</evidence>
<feature type="domain" description="Major vault protein repeat" evidence="14">
    <location>
        <begin position="433"/>
        <end position="493"/>
    </location>
</feature>
<evidence type="ECO:0000259" key="13">
    <source>
        <dbReference type="Pfam" id="PF17794"/>
    </source>
</evidence>
<gene>
    <name evidence="17" type="primary">MVP</name>
</gene>
<evidence type="ECO:0000259" key="12">
    <source>
        <dbReference type="Pfam" id="PF11978"/>
    </source>
</evidence>
<comment type="subcellular location">
    <subcellularLocation>
        <location evidence="2 8">Cytoplasm</location>
    </subcellularLocation>
    <subcellularLocation>
        <location evidence="1">Nucleus</location>
    </subcellularLocation>
</comment>
<dbReference type="GeneID" id="106497368"/>
<keyword evidence="16" id="KW-1185">Reference proteome</keyword>
<dbReference type="Gene3D" id="2.30.30.570">
    <property type="match status" value="1"/>
</dbReference>
<sequence length="826" mass="89792">LVLGPVRMVTVPARHYCVVLNPVARGGNDGDGDDDGDGDVLLDGAGQARLRHGDLEVRLAREPFALYPGERLQQDVTPLQVVLADTALRLRALLDFVARDGSRFVAGDEWLFEGPGTYIPRKEVEVAETLQATVIGPNQAVRLRARKECVDREGVRRVTGEEWLVKRVGAYLPGVYEEVLDVVDAIVLTEKKALHLRATRTFRDAQGTVRRTGEEWLVTQEQSDAYVPDVFEEVVAQVAVTTLGPRQYCVVLDPVGPDGKPQLGQQRVVKGEKSFFLRPGERLQAGIQDVYVLAEDEGLLLQALQTLTHPDEGGAEVTRRAGERWLARGPLEYVPPAEVTVLERRRAVALGEGEGIYVRDIRTGKVRAVVGQTYMLTATEELWEKELAPGVEALLAAARDPRGQRGATAGDIGDVGDDAGDTAGRRRDRTRAVTFRVPHNAAMQLYDYRERRARVVLGPELALLAPGEQPTVLSLSGGRPKRPHARRALCLLLGPDFCADLVAIETADHARLQLQLAYNWHFEVPEAPEELGRLFSVPDFVGDACKALASRVRGAVAAVSFDDFHKNSNRVICSAVFGFDEGGRLRERLRFAPNGLVVTSVDIQSVEPVDQRTRDALQRSVQLAIEIATNSQEATARQEAERLAQEARGRLERQRLLDQAEAERARRALLELEALSAAVESTGAARAEAQARAEAARIEGEAAILQAKLKAEAAAIEAEAELARLERAQAQELRVRRARAEAEAAHAQAMAEVEGGRVRDVAAALGPDVIRDIARAGPELQVKLLQGLGLQSTLITDGAAPLNLFATARGLLGLAPPPDPAPGHAP</sequence>
<evidence type="ECO:0000256" key="6">
    <source>
        <dbReference type="ARBA" id="ARBA00023242"/>
    </source>
</evidence>
<evidence type="ECO:0000256" key="9">
    <source>
        <dbReference type="SAM" id="Coils"/>
    </source>
</evidence>
<dbReference type="Pfam" id="PF01505">
    <property type="entry name" value="Vault"/>
    <property type="match status" value="4"/>
</dbReference>
<dbReference type="Gene3D" id="2.30.30.550">
    <property type="entry name" value="Major Vault Protein repeat"/>
    <property type="match status" value="4"/>
</dbReference>
<keyword evidence="6" id="KW-0539">Nucleus</keyword>
<protein>
    <recommendedName>
        <fullName evidence="3">Major vault protein</fullName>
    </recommendedName>
</protein>
<dbReference type="Gene3D" id="2.30.30.620">
    <property type="match status" value="1"/>
</dbReference>
<evidence type="ECO:0000256" key="7">
    <source>
        <dbReference type="ARBA" id="ARBA00023274"/>
    </source>
</evidence>
<dbReference type="Gene3D" id="6.20.380.10">
    <property type="match status" value="1"/>
</dbReference>
<dbReference type="CDD" id="cd08825">
    <property type="entry name" value="MVP_shoulder"/>
    <property type="match status" value="1"/>
</dbReference>
<dbReference type="Gene3D" id="2.30.30.560">
    <property type="match status" value="2"/>
</dbReference>
<dbReference type="Pfam" id="PF17796">
    <property type="entry name" value="Vault_4"/>
    <property type="match status" value="1"/>
</dbReference>
<feature type="non-terminal residue" evidence="17">
    <location>
        <position position="1"/>
    </location>
</feature>
<feature type="repeat" description="MVP" evidence="8">
    <location>
        <begin position="246"/>
        <end position="294"/>
    </location>
</feature>
<name>A0ABM4G1C5_9AVES</name>
<dbReference type="InterPro" id="IPR041139">
    <property type="entry name" value="MVP_rep_dom"/>
</dbReference>
<feature type="domain" description="Major vault protein shoulder" evidence="12">
    <location>
        <begin position="494"/>
        <end position="610"/>
    </location>
</feature>
<keyword evidence="5" id="KW-0677">Repeat</keyword>
<feature type="domain" description="Major vault protein repeat" evidence="11">
    <location>
        <begin position="80"/>
        <end position="121"/>
    </location>
</feature>
<evidence type="ECO:0000313" key="16">
    <source>
        <dbReference type="Proteomes" id="UP001652627"/>
    </source>
</evidence>
<feature type="repeat" description="MVP" evidence="8">
    <location>
        <begin position="137"/>
        <end position="189"/>
    </location>
</feature>
<dbReference type="InterPro" id="IPR040989">
    <property type="entry name" value="Vault_3"/>
</dbReference>
<dbReference type="Proteomes" id="UP001652627">
    <property type="component" value="Chromosome 38"/>
</dbReference>
<feature type="repeat" description="MVP" evidence="8">
    <location>
        <begin position="295"/>
        <end position="351"/>
    </location>
</feature>
<evidence type="ECO:0000313" key="17">
    <source>
        <dbReference type="RefSeq" id="XP_067171000.1"/>
    </source>
</evidence>
<dbReference type="InterPro" id="IPR021870">
    <property type="entry name" value="MVP_shoulder"/>
</dbReference>
<accession>A0ABM4G1C5</accession>
<dbReference type="PANTHER" id="PTHR14165">
    <property type="entry name" value="MAJOR VAULT PROTEIN"/>
    <property type="match status" value="1"/>
</dbReference>
<dbReference type="Pfam" id="PF17795">
    <property type="entry name" value="Vault_3"/>
    <property type="match status" value="1"/>
</dbReference>
<dbReference type="Gene3D" id="3.30.479.30">
    <property type="entry name" value="Band 7 domain"/>
    <property type="match status" value="1"/>
</dbReference>
<feature type="domain" description="Major vault protein repeat" evidence="13">
    <location>
        <begin position="8"/>
        <end position="76"/>
    </location>
</feature>
<evidence type="ECO:0000256" key="1">
    <source>
        <dbReference type="ARBA" id="ARBA00004123"/>
    </source>
</evidence>
<dbReference type="InterPro" id="IPR043179">
    <property type="entry name" value="Vault_2_sf"/>
</dbReference>
<dbReference type="InterPro" id="IPR002499">
    <property type="entry name" value="Vault_N"/>
</dbReference>
<organism evidence="16 17">
    <name type="scientific">Apteryx mantelli</name>
    <name type="common">North Island brown kiwi</name>
    <dbReference type="NCBI Taxonomy" id="2696672"/>
    <lineage>
        <taxon>Eukaryota</taxon>
        <taxon>Metazoa</taxon>
        <taxon>Chordata</taxon>
        <taxon>Craniata</taxon>
        <taxon>Vertebrata</taxon>
        <taxon>Euteleostomi</taxon>
        <taxon>Archelosauria</taxon>
        <taxon>Archosauria</taxon>
        <taxon>Dinosauria</taxon>
        <taxon>Saurischia</taxon>
        <taxon>Theropoda</taxon>
        <taxon>Coelurosauria</taxon>
        <taxon>Aves</taxon>
        <taxon>Palaeognathae</taxon>
        <taxon>Apterygiformes</taxon>
        <taxon>Apterygidae</taxon>
        <taxon>Apteryx</taxon>
    </lineage>
</organism>
<feature type="coiled-coil region" evidence="9">
    <location>
        <begin position="637"/>
        <end position="750"/>
    </location>
</feature>
<evidence type="ECO:0000259" key="11">
    <source>
        <dbReference type="Pfam" id="PF01505"/>
    </source>
</evidence>
<dbReference type="Pfam" id="PF11978">
    <property type="entry name" value="MVP_shoulder"/>
    <property type="match status" value="1"/>
</dbReference>
<dbReference type="PROSITE" id="PS51224">
    <property type="entry name" value="MVP"/>
    <property type="match status" value="6"/>
</dbReference>
<feature type="repeat" description="MVP" evidence="8">
    <location>
        <begin position="84"/>
        <end position="136"/>
    </location>
</feature>
<dbReference type="InterPro" id="IPR043023">
    <property type="entry name" value="MVP_rep_sf"/>
</dbReference>
<feature type="domain" description="Major vault protein repeat" evidence="11">
    <location>
        <begin position="187"/>
        <end position="229"/>
    </location>
</feature>
<dbReference type="Pfam" id="PF17794">
    <property type="entry name" value="Vault_2"/>
    <property type="match status" value="2"/>
</dbReference>
<dbReference type="Gene3D" id="6.10.250.720">
    <property type="match status" value="1"/>
</dbReference>